<proteinExistence type="inferred from homology"/>
<dbReference type="RefSeq" id="XP_013084275.2">
    <property type="nucleotide sequence ID" value="XM_013228821.2"/>
</dbReference>
<keyword evidence="5 8" id="KW-1133">Transmembrane helix</keyword>
<feature type="transmembrane region" description="Helical" evidence="10">
    <location>
        <begin position="206"/>
        <end position="227"/>
    </location>
</feature>
<dbReference type="OMA" id="CKFYDHR"/>
<protein>
    <submittedName>
        <fullName evidence="15">Metal transporter CNNM4-like</fullName>
    </submittedName>
</protein>
<dbReference type="SUPFAM" id="SSF54631">
    <property type="entry name" value="CBS-domain pair"/>
    <property type="match status" value="1"/>
</dbReference>
<dbReference type="OrthoDB" id="5353557at2759"/>
<accession>A0A9U8EEB5</accession>
<evidence type="ECO:0000256" key="3">
    <source>
        <dbReference type="ARBA" id="ARBA00022692"/>
    </source>
</evidence>
<keyword evidence="3 8" id="KW-0812">Transmembrane</keyword>
<dbReference type="Proteomes" id="UP001165740">
    <property type="component" value="Chromosome 3"/>
</dbReference>
<evidence type="ECO:0000256" key="7">
    <source>
        <dbReference type="PROSITE-ProRule" id="PRU00703"/>
    </source>
</evidence>
<dbReference type="FunFam" id="3.10.580.10:FF:000006">
    <property type="entry name" value="DUF21 and CBS domain protein"/>
    <property type="match status" value="1"/>
</dbReference>
<evidence type="ECO:0000259" key="11">
    <source>
        <dbReference type="PROSITE" id="PS50042"/>
    </source>
</evidence>
<dbReference type="PANTHER" id="PTHR12064">
    <property type="entry name" value="METAL TRANSPORTER CNNM"/>
    <property type="match status" value="1"/>
</dbReference>
<dbReference type="Pfam" id="PF01595">
    <property type="entry name" value="CNNM"/>
    <property type="match status" value="1"/>
</dbReference>
<evidence type="ECO:0000256" key="2">
    <source>
        <dbReference type="ARBA" id="ARBA00010484"/>
    </source>
</evidence>
<evidence type="ECO:0000259" key="12">
    <source>
        <dbReference type="PROSITE" id="PS51371"/>
    </source>
</evidence>
<comment type="similarity">
    <text evidence="2">Belongs to the ACDP family.</text>
</comment>
<dbReference type="GO" id="GO:1905941">
    <property type="term" value="P:positive regulation of gonad development"/>
    <property type="evidence" value="ECO:0007669"/>
    <property type="project" value="UniProtKB-ARBA"/>
</dbReference>
<name>A0A9U8EEB5_BIOGL</name>
<dbReference type="InterPro" id="IPR000644">
    <property type="entry name" value="CBS_dom"/>
</dbReference>
<sequence>MWRPNSVFYLSVLCLVYLCCGQKIMAIYSMDENSYTGNEGLLVINYDTDAQIRLIGADLTNSTMLYLTPHVSDCDGGPASRISYVSTINGLNGVVELTLHSDSKDEYLYMCVKDDNDSSTKYTHQGVESWLTFNAKQREDSGGYYMPLALQILCCGVLLLLSGLFSGLNLGLLALDQTELKIISKAGSEKEKNWAKRISPLRKRGNFLLCTFLLGNVIVNSTFTILFSNMTDGLISLISSTIGIVIFGEIVPQAICSRHGLAVGANTYWLTILFMALTFPASYPISLILDKILGEEIGQVYSKDKLQELIKMTADSRVLQDNEANIMSGAMQLTNKYVKDVMTKIADVFKLGINRTLNYETMTEIMKHGYTRVPVFDSENNITYLLNTKDLALIDPDDCIPLSTVCKFYDHRPLYVDHDCKLDTILQEFLKGDSHMAVVQKLHNNGNHDPYFETLGIVTLEDVLEEILQREIIDEKDVILENRQRVPRARSRPEFEILGAEVQRYKLPKQLAFVAFQYLSTSVKPFSEDHVAKHVLLNLIKKDIVVNLKPTDQVTQKNYIYQKGVPSNKFVLILQGNVEVIACGENMVFECGPFSYFGVDALDLVRRQSSLNVVKAADYVPDFSVRAVSDLQYLCIDRSMYLVALRTTKMLRNSGSKAVTETFEAEMEKMASKLESYGSSGFGSYASPTMAVKSLHNDFGGEKMRLTTSLDHSAFIQTCLSSPAELHKSCRSISSDTNKENLEVKKETCNSLPNYFPIVQPIIPKKGESGDTESAFLIPPAETSTNPFHVSSPMTSSHTVPALGTPPAWKRGMGDRITSPLGSPNERQVIITVTNCEDETIVFEKIPLISPKSSPLPSNTTDDSMVPTLSQNKYDDLALLLSQNGGRVTK</sequence>
<feature type="region of interest" description="Disordered" evidence="9">
    <location>
        <begin position="791"/>
        <end position="811"/>
    </location>
</feature>
<dbReference type="InterPro" id="IPR000595">
    <property type="entry name" value="cNMP-bd_dom"/>
</dbReference>
<dbReference type="CDD" id="cd04590">
    <property type="entry name" value="CBS_pair_CorC_HlyC_assoc"/>
    <property type="match status" value="1"/>
</dbReference>
<dbReference type="PROSITE" id="PS51846">
    <property type="entry name" value="CNNM"/>
    <property type="match status" value="1"/>
</dbReference>
<evidence type="ECO:0000256" key="5">
    <source>
        <dbReference type="ARBA" id="ARBA00022989"/>
    </source>
</evidence>
<dbReference type="GO" id="GO:0010960">
    <property type="term" value="P:magnesium ion homeostasis"/>
    <property type="evidence" value="ECO:0007669"/>
    <property type="project" value="InterPro"/>
</dbReference>
<dbReference type="Gene3D" id="3.10.580.10">
    <property type="entry name" value="CBS-domain"/>
    <property type="match status" value="1"/>
</dbReference>
<evidence type="ECO:0000256" key="8">
    <source>
        <dbReference type="PROSITE-ProRule" id="PRU01193"/>
    </source>
</evidence>
<dbReference type="InterPro" id="IPR045095">
    <property type="entry name" value="ACDP"/>
</dbReference>
<dbReference type="PROSITE" id="PS51371">
    <property type="entry name" value="CBS"/>
    <property type="match status" value="1"/>
</dbReference>
<feature type="domain" description="Cyclic nucleotide-binding" evidence="11">
    <location>
        <begin position="543"/>
        <end position="641"/>
    </location>
</feature>
<organism evidence="14 15">
    <name type="scientific">Biomphalaria glabrata</name>
    <name type="common">Bloodfluke planorb</name>
    <name type="synonym">Freshwater snail</name>
    <dbReference type="NCBI Taxonomy" id="6526"/>
    <lineage>
        <taxon>Eukaryota</taxon>
        <taxon>Metazoa</taxon>
        <taxon>Spiralia</taxon>
        <taxon>Lophotrochozoa</taxon>
        <taxon>Mollusca</taxon>
        <taxon>Gastropoda</taxon>
        <taxon>Heterobranchia</taxon>
        <taxon>Euthyneura</taxon>
        <taxon>Panpulmonata</taxon>
        <taxon>Hygrophila</taxon>
        <taxon>Lymnaeoidea</taxon>
        <taxon>Planorbidae</taxon>
        <taxon>Biomphalaria</taxon>
    </lineage>
</organism>
<evidence type="ECO:0000256" key="4">
    <source>
        <dbReference type="ARBA" id="ARBA00022737"/>
    </source>
</evidence>
<feature type="transmembrane region" description="Helical" evidence="10">
    <location>
        <begin position="268"/>
        <end position="289"/>
    </location>
</feature>
<evidence type="ECO:0000313" key="15">
    <source>
        <dbReference type="RefSeq" id="XP_013084275.2"/>
    </source>
</evidence>
<dbReference type="PROSITE" id="PS50042">
    <property type="entry name" value="CNMP_BINDING_3"/>
    <property type="match status" value="1"/>
</dbReference>
<feature type="domain" description="CBS" evidence="12">
    <location>
        <begin position="409"/>
        <end position="475"/>
    </location>
</feature>
<dbReference type="PANTHER" id="PTHR12064:SF94">
    <property type="entry name" value="UNEXTENDED PROTEIN"/>
    <property type="match status" value="1"/>
</dbReference>
<dbReference type="SUPFAM" id="SSF51206">
    <property type="entry name" value="cAMP-binding domain-like"/>
    <property type="match status" value="1"/>
</dbReference>
<reference evidence="15" key="1">
    <citation type="submission" date="2025-08" db="UniProtKB">
        <authorList>
            <consortium name="RefSeq"/>
        </authorList>
    </citation>
    <scope>IDENTIFICATION</scope>
</reference>
<dbReference type="Pfam" id="PF25562">
    <property type="entry name" value="CNBH_CNNM2_C"/>
    <property type="match status" value="1"/>
</dbReference>
<evidence type="ECO:0000256" key="9">
    <source>
        <dbReference type="SAM" id="MobiDB-lite"/>
    </source>
</evidence>
<keyword evidence="14" id="KW-1185">Reference proteome</keyword>
<dbReference type="GO" id="GO:0005886">
    <property type="term" value="C:plasma membrane"/>
    <property type="evidence" value="ECO:0007669"/>
    <property type="project" value="TreeGrafter"/>
</dbReference>
<dbReference type="KEGG" id="bgt:106069208"/>
<dbReference type="InterPro" id="IPR014710">
    <property type="entry name" value="RmlC-like_jellyroll"/>
</dbReference>
<feature type="transmembrane region" description="Helical" evidence="10">
    <location>
        <begin position="148"/>
        <end position="175"/>
    </location>
</feature>
<dbReference type="GO" id="GO:0022857">
    <property type="term" value="F:transmembrane transporter activity"/>
    <property type="evidence" value="ECO:0007669"/>
    <property type="project" value="TreeGrafter"/>
</dbReference>
<dbReference type="AlphaFoldDB" id="A0A9U8EEB5"/>
<keyword evidence="6 8" id="KW-0472">Membrane</keyword>
<evidence type="ECO:0000256" key="10">
    <source>
        <dbReference type="SAM" id="Phobius"/>
    </source>
</evidence>
<dbReference type="GO" id="GO:0040018">
    <property type="term" value="P:positive regulation of multicellular organism growth"/>
    <property type="evidence" value="ECO:0007669"/>
    <property type="project" value="UniProtKB-ARBA"/>
</dbReference>
<dbReference type="InterPro" id="IPR002550">
    <property type="entry name" value="CNNM"/>
</dbReference>
<dbReference type="InterPro" id="IPR044751">
    <property type="entry name" value="Ion_transp-like_CBS"/>
</dbReference>
<feature type="domain" description="CNNM transmembrane" evidence="13">
    <location>
        <begin position="144"/>
        <end position="323"/>
    </location>
</feature>
<feature type="transmembrane region" description="Helical" evidence="10">
    <location>
        <begin position="233"/>
        <end position="256"/>
    </location>
</feature>
<feature type="transmembrane region" description="Helical" evidence="10">
    <location>
        <begin position="7"/>
        <end position="28"/>
    </location>
</feature>
<evidence type="ECO:0000256" key="6">
    <source>
        <dbReference type="ARBA" id="ARBA00023136"/>
    </source>
</evidence>
<dbReference type="InterPro" id="IPR018490">
    <property type="entry name" value="cNMP-bd_dom_sf"/>
</dbReference>
<dbReference type="GO" id="GO:0032026">
    <property type="term" value="P:response to magnesium ion"/>
    <property type="evidence" value="ECO:0007669"/>
    <property type="project" value="UniProtKB-ARBA"/>
</dbReference>
<dbReference type="Gene3D" id="2.60.120.10">
    <property type="entry name" value="Jelly Rolls"/>
    <property type="match status" value="1"/>
</dbReference>
<keyword evidence="7" id="KW-0129">CBS domain</keyword>
<dbReference type="GeneID" id="106069208"/>
<evidence type="ECO:0000259" key="13">
    <source>
        <dbReference type="PROSITE" id="PS51846"/>
    </source>
</evidence>
<evidence type="ECO:0000256" key="1">
    <source>
        <dbReference type="ARBA" id="ARBA00004141"/>
    </source>
</evidence>
<comment type="subcellular location">
    <subcellularLocation>
        <location evidence="1">Membrane</location>
        <topology evidence="1">Multi-pass membrane protein</topology>
    </subcellularLocation>
</comment>
<gene>
    <name evidence="15" type="primary">LOC106069208</name>
</gene>
<evidence type="ECO:0000313" key="14">
    <source>
        <dbReference type="Proteomes" id="UP001165740"/>
    </source>
</evidence>
<keyword evidence="4" id="KW-0677">Repeat</keyword>
<dbReference type="InterPro" id="IPR046342">
    <property type="entry name" value="CBS_dom_sf"/>
</dbReference>
<dbReference type="GO" id="GO:0008340">
    <property type="term" value="P:determination of adult lifespan"/>
    <property type="evidence" value="ECO:0007669"/>
    <property type="project" value="UniProtKB-ARBA"/>
</dbReference>